<evidence type="ECO:0000313" key="3">
    <source>
        <dbReference type="Proteomes" id="UP000177165"/>
    </source>
</evidence>
<dbReference type="InterPro" id="IPR053145">
    <property type="entry name" value="AB_hydrolase_Est10"/>
</dbReference>
<dbReference type="InterPro" id="IPR029058">
    <property type="entry name" value="AB_hydrolase_fold"/>
</dbReference>
<dbReference type="STRING" id="1798540.A3B74_04475"/>
<protein>
    <recommendedName>
        <fullName evidence="1">Serine aminopeptidase S33 domain-containing protein</fullName>
    </recommendedName>
</protein>
<comment type="caution">
    <text evidence="2">The sequence shown here is derived from an EMBL/GenBank/DDBJ whole genome shotgun (WGS) entry which is preliminary data.</text>
</comment>
<dbReference type="SUPFAM" id="SSF53474">
    <property type="entry name" value="alpha/beta-Hydrolases"/>
    <property type="match status" value="1"/>
</dbReference>
<dbReference type="PANTHER" id="PTHR43265:SF1">
    <property type="entry name" value="ESTERASE ESTD"/>
    <property type="match status" value="1"/>
</dbReference>
<sequence length="257" mass="28526">MQSQELTILNTYDEALAGELWLPLGQQKSKTLILAHAFSGDRHESGENFLFDFFRDRLLEEGIGVCQFDFSGCGKSEGNFRNTSITKRAQDLAAVIETIRSRPDVRSDHVGVLGRSIGALATLARGAEGIKTLILLATFTHAFEVFQKLFQNEGTYNPDGISTLKGGEKVLQVGPILWQDAEKYSFEQIVQSLYIPILFVQGAQDTLTPLSEVEPLYHQANEPKALKIIPKAGHGFETEQARSNLIEIILAWVGKYL</sequence>
<proteinExistence type="predicted"/>
<evidence type="ECO:0000313" key="2">
    <source>
        <dbReference type="EMBL" id="OGY78609.1"/>
    </source>
</evidence>
<name>A0A1G2APX6_9BACT</name>
<dbReference type="PANTHER" id="PTHR43265">
    <property type="entry name" value="ESTERASE ESTD"/>
    <property type="match status" value="1"/>
</dbReference>
<accession>A0A1G2APX6</accession>
<dbReference type="Proteomes" id="UP000177165">
    <property type="component" value="Unassembled WGS sequence"/>
</dbReference>
<dbReference type="AlphaFoldDB" id="A0A1G2APX6"/>
<dbReference type="GO" id="GO:0052689">
    <property type="term" value="F:carboxylic ester hydrolase activity"/>
    <property type="evidence" value="ECO:0007669"/>
    <property type="project" value="TreeGrafter"/>
</dbReference>
<gene>
    <name evidence="2" type="ORF">A3B74_04475</name>
</gene>
<dbReference type="Gene3D" id="3.40.50.1820">
    <property type="entry name" value="alpha/beta hydrolase"/>
    <property type="match status" value="1"/>
</dbReference>
<dbReference type="EMBL" id="MHKB01000013">
    <property type="protein sequence ID" value="OGY78609.1"/>
    <property type="molecule type" value="Genomic_DNA"/>
</dbReference>
<evidence type="ECO:0000259" key="1">
    <source>
        <dbReference type="Pfam" id="PF12146"/>
    </source>
</evidence>
<dbReference type="Pfam" id="PF12146">
    <property type="entry name" value="Hydrolase_4"/>
    <property type="match status" value="1"/>
</dbReference>
<organism evidence="2 3">
    <name type="scientific">Candidatus Kerfeldbacteria bacterium RIFCSPHIGHO2_02_FULL_42_14</name>
    <dbReference type="NCBI Taxonomy" id="1798540"/>
    <lineage>
        <taxon>Bacteria</taxon>
        <taxon>Candidatus Kerfeldiibacteriota</taxon>
    </lineage>
</organism>
<reference evidence="2 3" key="1">
    <citation type="journal article" date="2016" name="Nat. Commun.">
        <title>Thousands of microbial genomes shed light on interconnected biogeochemical processes in an aquifer system.</title>
        <authorList>
            <person name="Anantharaman K."/>
            <person name="Brown C.T."/>
            <person name="Hug L.A."/>
            <person name="Sharon I."/>
            <person name="Castelle C.J."/>
            <person name="Probst A.J."/>
            <person name="Thomas B.C."/>
            <person name="Singh A."/>
            <person name="Wilkins M.J."/>
            <person name="Karaoz U."/>
            <person name="Brodie E.L."/>
            <person name="Williams K.H."/>
            <person name="Hubbard S.S."/>
            <person name="Banfield J.F."/>
        </authorList>
    </citation>
    <scope>NUCLEOTIDE SEQUENCE [LARGE SCALE GENOMIC DNA]</scope>
</reference>
<feature type="domain" description="Serine aminopeptidase S33" evidence="1">
    <location>
        <begin position="54"/>
        <end position="140"/>
    </location>
</feature>
<dbReference type="InterPro" id="IPR022742">
    <property type="entry name" value="Hydrolase_4"/>
</dbReference>